<organism evidence="7 8">
    <name type="scientific">Candidatus Abawacabacteria bacterium RBG_16_42_10</name>
    <dbReference type="NCBI Taxonomy" id="1817814"/>
    <lineage>
        <taxon>Bacteria</taxon>
        <taxon>Candidatus Abawacaibacteriota</taxon>
    </lineage>
</organism>
<dbReference type="InterPro" id="IPR007016">
    <property type="entry name" value="O-antigen_ligase-rel_domated"/>
</dbReference>
<keyword evidence="4 5" id="KW-0472">Membrane</keyword>
<feature type="transmembrane region" description="Helical" evidence="5">
    <location>
        <begin position="56"/>
        <end position="76"/>
    </location>
</feature>
<accession>A0A1F4XII4</accession>
<evidence type="ECO:0000259" key="6">
    <source>
        <dbReference type="Pfam" id="PF04932"/>
    </source>
</evidence>
<feature type="transmembrane region" description="Helical" evidence="5">
    <location>
        <begin position="6"/>
        <end position="24"/>
    </location>
</feature>
<evidence type="ECO:0000313" key="8">
    <source>
        <dbReference type="Proteomes" id="UP000177614"/>
    </source>
</evidence>
<feature type="transmembrane region" description="Helical" evidence="5">
    <location>
        <begin position="256"/>
        <end position="286"/>
    </location>
</feature>
<dbReference type="STRING" id="1817814.A2V81_04205"/>
<evidence type="ECO:0000256" key="5">
    <source>
        <dbReference type="SAM" id="Phobius"/>
    </source>
</evidence>
<feature type="transmembrane region" description="Helical" evidence="5">
    <location>
        <begin position="356"/>
        <end position="375"/>
    </location>
</feature>
<dbReference type="InterPro" id="IPR051533">
    <property type="entry name" value="WaaL-like"/>
</dbReference>
<feature type="transmembrane region" description="Helical" evidence="5">
    <location>
        <begin position="208"/>
        <end position="226"/>
    </location>
</feature>
<dbReference type="PANTHER" id="PTHR37422:SF13">
    <property type="entry name" value="LIPOPOLYSACCHARIDE BIOSYNTHESIS PROTEIN PA4999-RELATED"/>
    <property type="match status" value="1"/>
</dbReference>
<comment type="subcellular location">
    <subcellularLocation>
        <location evidence="1">Membrane</location>
        <topology evidence="1">Multi-pass membrane protein</topology>
    </subcellularLocation>
</comment>
<feature type="transmembrane region" description="Helical" evidence="5">
    <location>
        <begin position="396"/>
        <end position="415"/>
    </location>
</feature>
<dbReference type="GO" id="GO:0016020">
    <property type="term" value="C:membrane"/>
    <property type="evidence" value="ECO:0007669"/>
    <property type="project" value="UniProtKB-SubCell"/>
</dbReference>
<feature type="transmembrane region" description="Helical" evidence="5">
    <location>
        <begin position="156"/>
        <end position="179"/>
    </location>
</feature>
<feature type="transmembrane region" description="Helical" evidence="5">
    <location>
        <begin position="233"/>
        <end position="250"/>
    </location>
</feature>
<keyword evidence="2 5" id="KW-0812">Transmembrane</keyword>
<evidence type="ECO:0000256" key="3">
    <source>
        <dbReference type="ARBA" id="ARBA00022989"/>
    </source>
</evidence>
<comment type="caution">
    <text evidence="7">The sequence shown here is derived from an EMBL/GenBank/DDBJ whole genome shotgun (WGS) entry which is preliminary data.</text>
</comment>
<dbReference type="Pfam" id="PF04932">
    <property type="entry name" value="Wzy_C"/>
    <property type="match status" value="1"/>
</dbReference>
<dbReference type="EMBL" id="MEWR01000027">
    <property type="protein sequence ID" value="OGC81429.1"/>
    <property type="molecule type" value="Genomic_DNA"/>
</dbReference>
<name>A0A1F4XII4_9BACT</name>
<feature type="transmembrane region" description="Helical" evidence="5">
    <location>
        <begin position="96"/>
        <end position="118"/>
    </location>
</feature>
<evidence type="ECO:0000313" key="7">
    <source>
        <dbReference type="EMBL" id="OGC81429.1"/>
    </source>
</evidence>
<feature type="transmembrane region" description="Helical" evidence="5">
    <location>
        <begin position="31"/>
        <end position="50"/>
    </location>
</feature>
<feature type="transmembrane region" description="Helical" evidence="5">
    <location>
        <begin position="124"/>
        <end position="144"/>
    </location>
</feature>
<keyword evidence="3 5" id="KW-1133">Transmembrane helix</keyword>
<feature type="domain" description="O-antigen ligase-related" evidence="6">
    <location>
        <begin position="237"/>
        <end position="373"/>
    </location>
</feature>
<evidence type="ECO:0000256" key="1">
    <source>
        <dbReference type="ARBA" id="ARBA00004141"/>
    </source>
</evidence>
<reference evidence="7 8" key="1">
    <citation type="journal article" date="2016" name="Nat. Commun.">
        <title>Thousands of microbial genomes shed light on interconnected biogeochemical processes in an aquifer system.</title>
        <authorList>
            <person name="Anantharaman K."/>
            <person name="Brown C.T."/>
            <person name="Hug L.A."/>
            <person name="Sharon I."/>
            <person name="Castelle C.J."/>
            <person name="Probst A.J."/>
            <person name="Thomas B.C."/>
            <person name="Singh A."/>
            <person name="Wilkins M.J."/>
            <person name="Karaoz U."/>
            <person name="Brodie E.L."/>
            <person name="Williams K.H."/>
            <person name="Hubbard S.S."/>
            <person name="Banfield J.F."/>
        </authorList>
    </citation>
    <scope>NUCLEOTIDE SEQUENCE [LARGE SCALE GENOMIC DNA]</scope>
</reference>
<proteinExistence type="predicted"/>
<dbReference type="AlphaFoldDB" id="A0A1F4XII4"/>
<evidence type="ECO:0000256" key="4">
    <source>
        <dbReference type="ARBA" id="ARBA00023136"/>
    </source>
</evidence>
<sequence length="448" mass="49694">MYFDHLLILGVVLGIIGGVIFVVSTIRFPKLGFILLFLSIVGGQLARISLSTDVRGGSAIVGTDIIIFLLAISWIWQKISVGRHEKHTYPLGKPLLIFLSLALLSFLVGLSTLIQVHSFDLKSILLSFSYLLRFAAYAVLYFMAKDFLDGSEKNRNFLVNLIFITSILVSIGGFIQLIVVPDFTSFAHYYGWDPHIDRLLGTFFDPNFIGTYLAFIMALGFGLFPATTKRQKVLIALAVLFCAVALLLTFSRTGYLAFLFAFIMIGILRSPKILIVGMTIIILAFINSPRAVQRITDGLSVDETGLKRIYSWDKGIRLVANFPILGIGYNNLAPVQDFYALVDEFDVNNRAGLENSFLTILVTTGILGGLTYLWLWGATIKSALQLWFRKKLPYKIRSEGLAIATALLSLVISSLFMNSLLYPFLLVHIWIVSALIPTTKSSHASPAN</sequence>
<dbReference type="Proteomes" id="UP000177614">
    <property type="component" value="Unassembled WGS sequence"/>
</dbReference>
<gene>
    <name evidence="7" type="ORF">A2V81_04205</name>
</gene>
<evidence type="ECO:0000256" key="2">
    <source>
        <dbReference type="ARBA" id="ARBA00022692"/>
    </source>
</evidence>
<protein>
    <recommendedName>
        <fullName evidence="6">O-antigen ligase-related domain-containing protein</fullName>
    </recommendedName>
</protein>
<dbReference type="PANTHER" id="PTHR37422">
    <property type="entry name" value="TEICHURONIC ACID BIOSYNTHESIS PROTEIN TUAE"/>
    <property type="match status" value="1"/>
</dbReference>